<reference evidence="1 2" key="1">
    <citation type="submission" date="2018-06" db="EMBL/GenBank/DDBJ databases">
        <title>Genomic Encyclopedia of Type Strains, Phase IV (KMG-IV): sequencing the most valuable type-strain genomes for metagenomic binning, comparative biology and taxonomic classification.</title>
        <authorList>
            <person name="Goeker M."/>
        </authorList>
    </citation>
    <scope>NUCLEOTIDE SEQUENCE [LARGE SCALE GENOMIC DNA]</scope>
    <source>
        <strain evidence="1 2">DSM 18048</strain>
    </source>
</reference>
<dbReference type="EMBL" id="QJSX01000005">
    <property type="protein sequence ID" value="PYE54419.1"/>
    <property type="molecule type" value="Genomic_DNA"/>
</dbReference>
<organism evidence="1 2">
    <name type="scientific">Deinococcus yavapaiensis KR-236</name>
    <dbReference type="NCBI Taxonomy" id="694435"/>
    <lineage>
        <taxon>Bacteria</taxon>
        <taxon>Thermotogati</taxon>
        <taxon>Deinococcota</taxon>
        <taxon>Deinococci</taxon>
        <taxon>Deinococcales</taxon>
        <taxon>Deinococcaceae</taxon>
        <taxon>Deinococcus</taxon>
    </lineage>
</organism>
<keyword evidence="2" id="KW-1185">Reference proteome</keyword>
<dbReference type="PROSITE" id="PS51257">
    <property type="entry name" value="PROKAR_LIPOPROTEIN"/>
    <property type="match status" value="1"/>
</dbReference>
<dbReference type="AlphaFoldDB" id="A0A318SD95"/>
<evidence type="ECO:0000313" key="2">
    <source>
        <dbReference type="Proteomes" id="UP000248326"/>
    </source>
</evidence>
<name>A0A318SD95_9DEIO</name>
<proteinExistence type="predicted"/>
<evidence type="ECO:0000313" key="1">
    <source>
        <dbReference type="EMBL" id="PYE54419.1"/>
    </source>
</evidence>
<sequence>MRNIVLLLPLALLLGSCRYTSFPLVPPVLQGDVPARLSAASLQRVGDALELRLVLDARSGSGFFDVAWFDGDALLARDRTYVDASDPNAVFRLSATPGGEFRALVSFEGTLLRQFELTEAAP</sequence>
<gene>
    <name evidence="1" type="ORF">DES52_10556</name>
</gene>
<protein>
    <submittedName>
        <fullName evidence="1">Uncharacterized protein</fullName>
    </submittedName>
</protein>
<accession>A0A318SD95</accession>
<dbReference type="Proteomes" id="UP000248326">
    <property type="component" value="Unassembled WGS sequence"/>
</dbReference>
<comment type="caution">
    <text evidence="1">The sequence shown here is derived from an EMBL/GenBank/DDBJ whole genome shotgun (WGS) entry which is preliminary data.</text>
</comment>